<evidence type="ECO:0000313" key="2">
    <source>
        <dbReference type="Proteomes" id="UP000002199"/>
    </source>
</evidence>
<evidence type="ECO:0008006" key="3">
    <source>
        <dbReference type="Google" id="ProtNLM"/>
    </source>
</evidence>
<organism evidence="1 2">
    <name type="scientific">Archaeoglobus fulgidus (strain ATCC 49558 / DSM 4304 / JCM 9628 / NBRC 100126 / VC-16)</name>
    <dbReference type="NCBI Taxonomy" id="224325"/>
    <lineage>
        <taxon>Archaea</taxon>
        <taxon>Methanobacteriati</taxon>
        <taxon>Methanobacteriota</taxon>
        <taxon>Archaeoglobi</taxon>
        <taxon>Archaeoglobales</taxon>
        <taxon>Archaeoglobaceae</taxon>
        <taxon>Archaeoglobus</taxon>
    </lineage>
</organism>
<dbReference type="InterPro" id="IPR027396">
    <property type="entry name" value="DsrEFH-like"/>
</dbReference>
<dbReference type="EMBL" id="AE000782">
    <property type="protein sequence ID" value="AAB91041.1"/>
    <property type="molecule type" value="Genomic_DNA"/>
</dbReference>
<dbReference type="PhylomeDB" id="O30054"/>
<dbReference type="PANTHER" id="PTHR34655:SF2">
    <property type="entry name" value="PEROXIREDOXIN FAMILY PROTEIN"/>
    <property type="match status" value="1"/>
</dbReference>
<proteinExistence type="predicted"/>
<dbReference type="SUPFAM" id="SSF75169">
    <property type="entry name" value="DsrEFH-like"/>
    <property type="match status" value="1"/>
</dbReference>
<dbReference type="Pfam" id="PF13686">
    <property type="entry name" value="DrsE_2"/>
    <property type="match status" value="1"/>
</dbReference>
<dbReference type="PIR" id="G69272">
    <property type="entry name" value="G69272"/>
</dbReference>
<sequence length="132" mass="14930">MFIMSDRINGIIVHSGQWDRIYHAFSIASVLASMGEEVQVFLTYWALRNICRGEKVFDGDEERQAIESGIKRGILRELEQLVNLGKSFGRMRIIACSGSMELFGLREDELPEWVDKVGGLTEVLGGDNFIFV</sequence>
<dbReference type="KEGG" id="afu:AF_0183"/>
<dbReference type="EnsemblBacteria" id="AAB91041">
    <property type="protein sequence ID" value="AAB91041"/>
    <property type="gene ID" value="AF_0183"/>
</dbReference>
<dbReference type="InterPro" id="IPR032836">
    <property type="entry name" value="DsrE2-like"/>
</dbReference>
<accession>O30054</accession>
<name>O30054_ARCFU</name>
<dbReference type="AlphaFoldDB" id="O30054"/>
<dbReference type="eggNOG" id="arCOG02064">
    <property type="taxonomic scope" value="Archaea"/>
</dbReference>
<dbReference type="Gene3D" id="3.40.1260.10">
    <property type="entry name" value="DsrEFH-like"/>
    <property type="match status" value="1"/>
</dbReference>
<reference evidence="1 2" key="1">
    <citation type="journal article" date="1997" name="Nature">
        <title>The complete genome sequence of the hyperthermophilic, sulphate-reducing archaeon Archaeoglobus fulgidus.</title>
        <authorList>
            <person name="Klenk H.P."/>
            <person name="Clayton R.A."/>
            <person name="Tomb J."/>
            <person name="White O."/>
            <person name="Nelson K.E."/>
            <person name="Ketchum K.A."/>
            <person name="Dodson R.J."/>
            <person name="Gwinn M."/>
            <person name="Hickey E.K."/>
            <person name="Peterson J.D."/>
            <person name="Richardson D.L."/>
            <person name="Kerlavage A.R."/>
            <person name="Graham D.E."/>
            <person name="Kyrpides N.C."/>
            <person name="Fleischmann R.D."/>
            <person name="Quackenbush J."/>
            <person name="Lee N.H."/>
            <person name="Sutton G.G."/>
            <person name="Gill S."/>
            <person name="Kirkness E.F."/>
            <person name="Dougherty B.A."/>
            <person name="McKenney K."/>
            <person name="Adams M.D."/>
            <person name="Loftus B."/>
            <person name="Peterson S."/>
            <person name="Reich C.I."/>
            <person name="McNeil L.K."/>
            <person name="Badger J.H."/>
            <person name="Glodek A."/>
            <person name="Zhou L."/>
            <person name="Overbeek R."/>
            <person name="Gocayne J.D."/>
            <person name="Weidman J.F."/>
            <person name="McDonald L."/>
            <person name="Utterback T."/>
            <person name="Cotton M.D."/>
            <person name="Spriggs T."/>
            <person name="Artiach P."/>
            <person name="Kaine B.P."/>
            <person name="Sykes S.M."/>
            <person name="Sadow P.W."/>
            <person name="D'Andrea K.P."/>
            <person name="Bowman C."/>
            <person name="Fujii C."/>
            <person name="Garland S.A."/>
            <person name="Mason T.M."/>
            <person name="Olsen G.J."/>
            <person name="Fraser C.M."/>
            <person name="Smith H.O."/>
            <person name="Woese C.R."/>
            <person name="Venter J.C."/>
        </authorList>
    </citation>
    <scope>NUCLEOTIDE SEQUENCE [LARGE SCALE GENOMIC DNA]</scope>
    <source>
        <strain evidence="2">ATCC 49558 / DSM 4304 / JCM 9628 / NBRC 100126 / VC-16</strain>
    </source>
</reference>
<dbReference type="Proteomes" id="UP000002199">
    <property type="component" value="Chromosome"/>
</dbReference>
<dbReference type="HOGENOM" id="CLU_094970_2_0_2"/>
<dbReference type="PaxDb" id="224325-AF_0183"/>
<protein>
    <recommendedName>
        <fullName evidence="3">Peroxiredoxin</fullName>
    </recommendedName>
</protein>
<evidence type="ECO:0000313" key="1">
    <source>
        <dbReference type="EMBL" id="AAB91041.1"/>
    </source>
</evidence>
<dbReference type="STRING" id="224325.AF_0183"/>
<dbReference type="PANTHER" id="PTHR34655">
    <property type="entry name" value="CONSERVED WITHIN P. AEROPHILUM"/>
    <property type="match status" value="1"/>
</dbReference>
<gene>
    <name evidence="1" type="ordered locus">AF_0183</name>
</gene>
<keyword evidence="2" id="KW-1185">Reference proteome</keyword>